<comment type="caution">
    <text evidence="1">The sequence shown here is derived from an EMBL/GenBank/DDBJ whole genome shotgun (WGS) entry which is preliminary data.</text>
</comment>
<evidence type="ECO:0000313" key="2">
    <source>
        <dbReference type="Proteomes" id="UP000581769"/>
    </source>
</evidence>
<dbReference type="EMBL" id="JACHMG010000001">
    <property type="protein sequence ID" value="MBB4689577.1"/>
    <property type="molecule type" value="Genomic_DNA"/>
</dbReference>
<evidence type="ECO:0000313" key="1">
    <source>
        <dbReference type="EMBL" id="MBB4689577.1"/>
    </source>
</evidence>
<keyword evidence="2" id="KW-1185">Reference proteome</keyword>
<reference evidence="1 2" key="1">
    <citation type="submission" date="2020-08" db="EMBL/GenBank/DDBJ databases">
        <title>Sequencing the genomes of 1000 actinobacteria strains.</title>
        <authorList>
            <person name="Klenk H.-P."/>
        </authorList>
    </citation>
    <scope>NUCLEOTIDE SEQUENCE [LARGE SCALE GENOMIC DNA]</scope>
    <source>
        <strain evidence="1 2">DSM 45859</strain>
    </source>
</reference>
<sequence>MEEGVEVIVYAALLADDGTSGSFFNDSETVAW</sequence>
<protein>
    <submittedName>
        <fullName evidence="1">Uncharacterized protein</fullName>
    </submittedName>
</protein>
<gene>
    <name evidence="1" type="ORF">BJY18_007062</name>
</gene>
<name>A0A840J879_9PSEU</name>
<dbReference type="AlphaFoldDB" id="A0A840J879"/>
<dbReference type="Proteomes" id="UP000581769">
    <property type="component" value="Unassembled WGS sequence"/>
</dbReference>
<accession>A0A840J879</accession>
<organism evidence="1 2">
    <name type="scientific">Amycolatopsis jiangsuensis</name>
    <dbReference type="NCBI Taxonomy" id="1181879"/>
    <lineage>
        <taxon>Bacteria</taxon>
        <taxon>Bacillati</taxon>
        <taxon>Actinomycetota</taxon>
        <taxon>Actinomycetes</taxon>
        <taxon>Pseudonocardiales</taxon>
        <taxon>Pseudonocardiaceae</taxon>
        <taxon>Amycolatopsis</taxon>
    </lineage>
</organism>
<proteinExistence type="predicted"/>